<gene>
    <name evidence="2" type="ORF">NEMBOFW57_003566</name>
</gene>
<evidence type="ECO:0000313" key="2">
    <source>
        <dbReference type="EMBL" id="KAG7293514.1"/>
    </source>
</evidence>
<name>A0AAD4F696_9PEZI</name>
<feature type="compositionally biased region" description="Polar residues" evidence="1">
    <location>
        <begin position="1"/>
        <end position="46"/>
    </location>
</feature>
<accession>A0AAD4F696</accession>
<dbReference type="AlphaFoldDB" id="A0AAD4F696"/>
<feature type="compositionally biased region" description="Basic and acidic residues" evidence="1">
    <location>
        <begin position="49"/>
        <end position="63"/>
    </location>
</feature>
<keyword evidence="3" id="KW-1185">Reference proteome</keyword>
<dbReference type="Proteomes" id="UP001197093">
    <property type="component" value="Unassembled WGS sequence"/>
</dbReference>
<sequence>MLAQHSNEQTHFPTMDGATTPNTSTAVSLHSMASATTLVPDQSKVTAENGEKDNEGKEPERYLYYKRTGPPNPDAQPKPKSTLNKLMSKFQSPAVKQANEAREREKLEEERRGVKIYSALGAPAGAWQATSAYMI</sequence>
<evidence type="ECO:0000313" key="3">
    <source>
        <dbReference type="Proteomes" id="UP001197093"/>
    </source>
</evidence>
<comment type="caution">
    <text evidence="2">The sequence shown here is derived from an EMBL/GenBank/DDBJ whole genome shotgun (WGS) entry which is preliminary data.</text>
</comment>
<protein>
    <submittedName>
        <fullName evidence="2">Uncharacterized protein</fullName>
    </submittedName>
</protein>
<reference evidence="2" key="1">
    <citation type="submission" date="2023-02" db="EMBL/GenBank/DDBJ databases">
        <authorList>
            <person name="Palmer J.M."/>
        </authorList>
    </citation>
    <scope>NUCLEOTIDE SEQUENCE</scope>
    <source>
        <strain evidence="2">FW57</strain>
    </source>
</reference>
<proteinExistence type="predicted"/>
<organism evidence="2 3">
    <name type="scientific">Staphylotrichum longicolle</name>
    <dbReference type="NCBI Taxonomy" id="669026"/>
    <lineage>
        <taxon>Eukaryota</taxon>
        <taxon>Fungi</taxon>
        <taxon>Dikarya</taxon>
        <taxon>Ascomycota</taxon>
        <taxon>Pezizomycotina</taxon>
        <taxon>Sordariomycetes</taxon>
        <taxon>Sordariomycetidae</taxon>
        <taxon>Sordariales</taxon>
        <taxon>Chaetomiaceae</taxon>
        <taxon>Staphylotrichum</taxon>
    </lineage>
</organism>
<feature type="region of interest" description="Disordered" evidence="1">
    <location>
        <begin position="1"/>
        <end position="83"/>
    </location>
</feature>
<dbReference type="EMBL" id="JAHCVI010000001">
    <property type="protein sequence ID" value="KAG7293514.1"/>
    <property type="molecule type" value="Genomic_DNA"/>
</dbReference>
<evidence type="ECO:0000256" key="1">
    <source>
        <dbReference type="SAM" id="MobiDB-lite"/>
    </source>
</evidence>